<protein>
    <submittedName>
        <fullName evidence="3">Glycine betaine-binding protein OpuAC</fullName>
    </submittedName>
</protein>
<dbReference type="GO" id="GO:0043190">
    <property type="term" value="C:ATP-binding cassette (ABC) transporter complex"/>
    <property type="evidence" value="ECO:0007669"/>
    <property type="project" value="InterPro"/>
</dbReference>
<keyword evidence="1" id="KW-0732">Signal</keyword>
<gene>
    <name evidence="3" type="ORF">ANTHELSMS3_03157</name>
</gene>
<evidence type="ECO:0000313" key="4">
    <source>
        <dbReference type="Proteomes" id="UP000203589"/>
    </source>
</evidence>
<dbReference type="SUPFAM" id="SSF53850">
    <property type="entry name" value="Periplasmic binding protein-like II"/>
    <property type="match status" value="1"/>
</dbReference>
<dbReference type="Gene3D" id="3.40.190.10">
    <property type="entry name" value="Periplasmic binding protein-like II"/>
    <property type="match status" value="1"/>
</dbReference>
<dbReference type="EMBL" id="CP022540">
    <property type="protein sequence ID" value="ASP21808.1"/>
    <property type="molecule type" value="Genomic_DNA"/>
</dbReference>
<reference evidence="3 4" key="1">
    <citation type="submission" date="2017-07" db="EMBL/GenBank/DDBJ databases">
        <title>Genome Sequence of Antarctobacter heliothermus Strain SMS3 Isolated from a culture of the Diatom Skeletonema marinoi.</title>
        <authorList>
            <person name="Topel M."/>
            <person name="Pinder M.I.M."/>
            <person name="Johansson O.N."/>
            <person name="Kourtchenko O."/>
            <person name="Godhe A."/>
            <person name="Clarke A.K."/>
        </authorList>
    </citation>
    <scope>NUCLEOTIDE SEQUENCE [LARGE SCALE GENOMIC DNA]</scope>
    <source>
        <strain evidence="3 4">SMS3</strain>
    </source>
</reference>
<dbReference type="InterPro" id="IPR007210">
    <property type="entry name" value="ABC_Gly_betaine_transp_sub-bd"/>
</dbReference>
<evidence type="ECO:0000313" key="3">
    <source>
        <dbReference type="EMBL" id="ASP21808.1"/>
    </source>
</evidence>
<keyword evidence="4" id="KW-1185">Reference proteome</keyword>
<dbReference type="Gene3D" id="3.40.190.100">
    <property type="entry name" value="Glycine betaine-binding periplasmic protein, domain 2"/>
    <property type="match status" value="1"/>
</dbReference>
<feature type="chain" id="PRO_5012307502" evidence="1">
    <location>
        <begin position="27"/>
        <end position="312"/>
    </location>
</feature>
<name>A0A222E721_9RHOB</name>
<dbReference type="RefSeq" id="WP_094035669.1">
    <property type="nucleotide sequence ID" value="NZ_CP022540.1"/>
</dbReference>
<dbReference type="Proteomes" id="UP000203589">
    <property type="component" value="Chromosome"/>
</dbReference>
<dbReference type="KEGG" id="aht:ANTHELSMS3_03157"/>
<feature type="domain" description="ABC-type glycine betaine transport system substrate-binding" evidence="2">
    <location>
        <begin position="33"/>
        <end position="301"/>
    </location>
</feature>
<feature type="signal peptide" evidence="1">
    <location>
        <begin position="1"/>
        <end position="26"/>
    </location>
</feature>
<dbReference type="CDD" id="cd13643">
    <property type="entry name" value="PBP2_BCP_2"/>
    <property type="match status" value="1"/>
</dbReference>
<proteinExistence type="predicted"/>
<evidence type="ECO:0000259" key="2">
    <source>
        <dbReference type="Pfam" id="PF04069"/>
    </source>
</evidence>
<dbReference type="OrthoDB" id="7805658at2"/>
<organism evidence="3 4">
    <name type="scientific">Antarctobacter heliothermus</name>
    <dbReference type="NCBI Taxonomy" id="74033"/>
    <lineage>
        <taxon>Bacteria</taxon>
        <taxon>Pseudomonadati</taxon>
        <taxon>Pseudomonadota</taxon>
        <taxon>Alphaproteobacteria</taxon>
        <taxon>Rhodobacterales</taxon>
        <taxon>Roseobacteraceae</taxon>
        <taxon>Antarctobacter</taxon>
    </lineage>
</organism>
<accession>A0A222E721</accession>
<evidence type="ECO:0000256" key="1">
    <source>
        <dbReference type="SAM" id="SignalP"/>
    </source>
</evidence>
<dbReference type="AlphaFoldDB" id="A0A222E721"/>
<dbReference type="Pfam" id="PF04069">
    <property type="entry name" value="OpuAC"/>
    <property type="match status" value="1"/>
</dbReference>
<sequence>MQRKLMNVTAAIAMGAATIGASVALAEVETDQPIKIAINEWTGQHLSATIAAELLMKMGYNVELVTAGGLPQFTALAQNEINLNPEVWDNSITDAYTDGLASGAIVDMGELGLEPREGWIYPAYMEEQCPGLPSYQALFDCAQAFATAETFPNGRLITYPADWGTRSKSVVEGIELPFDPVAGGSEGTMIAELKSALASEEPILMMFWQPHWVFAEIDVKWVEWNPADGECVEENQQRDTACGFAQAHVNKIASQNFAEVWPGAAAFVSQFALTNAEQNAMINEIDQNGRALDEVVAEWIALNEDKWTTWIQ</sequence>
<dbReference type="GO" id="GO:0022857">
    <property type="term" value="F:transmembrane transporter activity"/>
    <property type="evidence" value="ECO:0007669"/>
    <property type="project" value="InterPro"/>
</dbReference>